<keyword evidence="3" id="KW-0210">Decarboxylase</keyword>
<sequence>MGLTVEERAALATAYSAALSYRSNLPHQPVRPSVGLDEAVARFRQPLSETGEPAPQVISGITAGADGALHAMTAPGFFGYVLGGSHPVGVAADALVSAWGQNAGSASETPAITGMERTLCDWLVDLFGLPQGTGAGLVTGASAANFSGVLAARHALLAAQGWDVEQDGLIGAPAIPVLIGAEAHSAVSAALRYSGLGAGRARRVATDDQGRIDPADFAEKLAQCEAPPLVILQAGQINTGAFDPFEALIAQVHARGGWVHVDGAFGLWAAAVPELAHLCAGVARADSWAVDLHKGLSAPFDAGVVLVRDRAALVAAMSARGAYLPSRNDDWEPSDSTPELSRRARGVPSYAILRHLGRSGLSALILRHHQLAARIACTVAAEPGLTVLNDVVFNQVALCCGAGAEGDRQTEAVLREVQARGRVYPSHGVWRGRQIIRISVSGYATQAEHADLAAHEIITAWRGLHAG</sequence>
<dbReference type="GO" id="GO:0019752">
    <property type="term" value="P:carboxylic acid metabolic process"/>
    <property type="evidence" value="ECO:0007669"/>
    <property type="project" value="InterPro"/>
</dbReference>
<dbReference type="SUPFAM" id="SSF53383">
    <property type="entry name" value="PLP-dependent transferases"/>
    <property type="match status" value="1"/>
</dbReference>
<dbReference type="GO" id="GO:0016831">
    <property type="term" value="F:carboxy-lyase activity"/>
    <property type="evidence" value="ECO:0007669"/>
    <property type="project" value="UniProtKB-KW"/>
</dbReference>
<dbReference type="RefSeq" id="WP_074836046.1">
    <property type="nucleotide sequence ID" value="NZ_CATLTK010000010.1"/>
</dbReference>
<comment type="cofactor">
    <cofactor evidence="1 6 7">
        <name>pyridoxal 5'-phosphate</name>
        <dbReference type="ChEBI" id="CHEBI:597326"/>
    </cofactor>
</comment>
<dbReference type="InterPro" id="IPR015422">
    <property type="entry name" value="PyrdxlP-dep_Trfase_small"/>
</dbReference>
<accession>A0A975W966</accession>
<protein>
    <submittedName>
        <fullName evidence="8">Glutamate or tyrosine decarboxylase</fullName>
    </submittedName>
</protein>
<dbReference type="Gene3D" id="3.40.640.10">
    <property type="entry name" value="Type I PLP-dependent aspartate aminotransferase-like (Major domain)"/>
    <property type="match status" value="1"/>
</dbReference>
<evidence type="ECO:0000256" key="5">
    <source>
        <dbReference type="ARBA" id="ARBA00023239"/>
    </source>
</evidence>
<dbReference type="PANTHER" id="PTHR11999">
    <property type="entry name" value="GROUP II PYRIDOXAL-5-PHOSPHATE DECARBOXYLASE"/>
    <property type="match status" value="1"/>
</dbReference>
<keyword evidence="4 6" id="KW-0663">Pyridoxal phosphate</keyword>
<dbReference type="PANTHER" id="PTHR11999:SF70">
    <property type="entry name" value="MIP05841P"/>
    <property type="match status" value="1"/>
</dbReference>
<dbReference type="Gene3D" id="3.90.1150.10">
    <property type="entry name" value="Aspartate Aminotransferase, domain 1"/>
    <property type="match status" value="1"/>
</dbReference>
<dbReference type="EMBL" id="FNYY01000004">
    <property type="protein sequence ID" value="SEJ26930.1"/>
    <property type="molecule type" value="Genomic_DNA"/>
</dbReference>
<keyword evidence="9" id="KW-1185">Reference proteome</keyword>
<gene>
    <name evidence="8" type="ORF">SAMN04487940_104237</name>
</gene>
<dbReference type="InterPro" id="IPR015421">
    <property type="entry name" value="PyrdxlP-dep_Trfase_major"/>
</dbReference>
<evidence type="ECO:0000256" key="6">
    <source>
        <dbReference type="PIRSR" id="PIRSR602129-50"/>
    </source>
</evidence>
<dbReference type="InterPro" id="IPR015424">
    <property type="entry name" value="PyrdxlP-dep_Trfase"/>
</dbReference>
<dbReference type="Pfam" id="PF00282">
    <property type="entry name" value="Pyridoxal_deC"/>
    <property type="match status" value="1"/>
</dbReference>
<name>A0A975W966_9RHOB</name>
<evidence type="ECO:0000256" key="3">
    <source>
        <dbReference type="ARBA" id="ARBA00022793"/>
    </source>
</evidence>
<dbReference type="PROSITE" id="PS00392">
    <property type="entry name" value="DDC_GAD_HDC_YDC"/>
    <property type="match status" value="1"/>
</dbReference>
<evidence type="ECO:0000256" key="7">
    <source>
        <dbReference type="RuleBase" id="RU000382"/>
    </source>
</evidence>
<evidence type="ECO:0000256" key="4">
    <source>
        <dbReference type="ARBA" id="ARBA00022898"/>
    </source>
</evidence>
<comment type="similarity">
    <text evidence="2 7">Belongs to the group II decarboxylase family.</text>
</comment>
<evidence type="ECO:0000256" key="2">
    <source>
        <dbReference type="ARBA" id="ARBA00009533"/>
    </source>
</evidence>
<evidence type="ECO:0000313" key="9">
    <source>
        <dbReference type="Proteomes" id="UP000182932"/>
    </source>
</evidence>
<dbReference type="InterPro" id="IPR010977">
    <property type="entry name" value="Aromatic_deC"/>
</dbReference>
<dbReference type="AlphaFoldDB" id="A0A975W966"/>
<dbReference type="Proteomes" id="UP000182932">
    <property type="component" value="Unassembled WGS sequence"/>
</dbReference>
<dbReference type="InterPro" id="IPR002129">
    <property type="entry name" value="PyrdxlP-dep_de-COase"/>
</dbReference>
<feature type="modified residue" description="N6-(pyridoxal phosphate)lysine" evidence="6">
    <location>
        <position position="294"/>
    </location>
</feature>
<dbReference type="GO" id="GO:0030170">
    <property type="term" value="F:pyridoxal phosphate binding"/>
    <property type="evidence" value="ECO:0007669"/>
    <property type="project" value="InterPro"/>
</dbReference>
<reference evidence="8 9" key="1">
    <citation type="submission" date="2016-10" db="EMBL/GenBank/DDBJ databases">
        <authorList>
            <person name="Varghese N."/>
            <person name="Submissions S."/>
        </authorList>
    </citation>
    <scope>NUCLEOTIDE SEQUENCE [LARGE SCALE GENOMIC DNA]</scope>
    <source>
        <strain evidence="8 9">FF3</strain>
    </source>
</reference>
<evidence type="ECO:0000256" key="1">
    <source>
        <dbReference type="ARBA" id="ARBA00001933"/>
    </source>
</evidence>
<comment type="caution">
    <text evidence="8">The sequence shown here is derived from an EMBL/GenBank/DDBJ whole genome shotgun (WGS) entry which is preliminary data.</text>
</comment>
<dbReference type="InterPro" id="IPR021115">
    <property type="entry name" value="Pyridoxal-P_BS"/>
</dbReference>
<evidence type="ECO:0000313" key="8">
    <source>
        <dbReference type="EMBL" id="SEJ26930.1"/>
    </source>
</evidence>
<keyword evidence="5 7" id="KW-0456">Lyase</keyword>
<organism evidence="8 9">
    <name type="scientific">Marinovum algicola</name>
    <dbReference type="NCBI Taxonomy" id="42444"/>
    <lineage>
        <taxon>Bacteria</taxon>
        <taxon>Pseudomonadati</taxon>
        <taxon>Pseudomonadota</taxon>
        <taxon>Alphaproteobacteria</taxon>
        <taxon>Rhodobacterales</taxon>
        <taxon>Roseobacteraceae</taxon>
        <taxon>Marinovum</taxon>
    </lineage>
</organism>
<proteinExistence type="inferred from homology"/>